<organism evidence="6 7">
    <name type="scientific">Rhododendron williamsianum</name>
    <dbReference type="NCBI Taxonomy" id="262921"/>
    <lineage>
        <taxon>Eukaryota</taxon>
        <taxon>Viridiplantae</taxon>
        <taxon>Streptophyta</taxon>
        <taxon>Embryophyta</taxon>
        <taxon>Tracheophyta</taxon>
        <taxon>Spermatophyta</taxon>
        <taxon>Magnoliopsida</taxon>
        <taxon>eudicotyledons</taxon>
        <taxon>Gunneridae</taxon>
        <taxon>Pentapetalae</taxon>
        <taxon>asterids</taxon>
        <taxon>Ericales</taxon>
        <taxon>Ericaceae</taxon>
        <taxon>Ericoideae</taxon>
        <taxon>Rhodoreae</taxon>
        <taxon>Rhododendron</taxon>
    </lineage>
</organism>
<dbReference type="GO" id="GO:0016020">
    <property type="term" value="C:membrane"/>
    <property type="evidence" value="ECO:0007669"/>
    <property type="project" value="UniProtKB-SubCell"/>
</dbReference>
<dbReference type="EMBL" id="QEFC01000229">
    <property type="protein sequence ID" value="KAE9465797.1"/>
    <property type="molecule type" value="Genomic_DNA"/>
</dbReference>
<dbReference type="Proteomes" id="UP000428333">
    <property type="component" value="Linkage Group LG02"/>
</dbReference>
<keyword evidence="2 5" id="KW-0812">Transmembrane</keyword>
<evidence type="ECO:0000256" key="1">
    <source>
        <dbReference type="ARBA" id="ARBA00004141"/>
    </source>
</evidence>
<dbReference type="PANTHER" id="PTHR11132">
    <property type="entry name" value="SOLUTE CARRIER FAMILY 35"/>
    <property type="match status" value="1"/>
</dbReference>
<evidence type="ECO:0000256" key="3">
    <source>
        <dbReference type="ARBA" id="ARBA00022989"/>
    </source>
</evidence>
<evidence type="ECO:0000256" key="2">
    <source>
        <dbReference type="ARBA" id="ARBA00022692"/>
    </source>
</evidence>
<proteinExistence type="predicted"/>
<dbReference type="OrthoDB" id="417037at2759"/>
<keyword evidence="4 5" id="KW-0472">Membrane</keyword>
<evidence type="ECO:0008006" key="8">
    <source>
        <dbReference type="Google" id="ProtNLM"/>
    </source>
</evidence>
<reference evidence="6 7" key="1">
    <citation type="journal article" date="2019" name="Genome Biol. Evol.">
        <title>The Rhododendron genome and chromosomal organization provide insight into shared whole-genome duplications across the heath family (Ericaceae).</title>
        <authorList>
            <person name="Soza V.L."/>
            <person name="Lindsley D."/>
            <person name="Waalkes A."/>
            <person name="Ramage E."/>
            <person name="Patwardhan R.P."/>
            <person name="Burton J.N."/>
            <person name="Adey A."/>
            <person name="Kumar A."/>
            <person name="Qiu R."/>
            <person name="Shendure J."/>
            <person name="Hall B."/>
        </authorList>
    </citation>
    <scope>NUCLEOTIDE SEQUENCE [LARGE SCALE GENOMIC DNA]</scope>
    <source>
        <strain evidence="6">RSF 1966-606</strain>
    </source>
</reference>
<comment type="caution">
    <text evidence="6">The sequence shown here is derived from an EMBL/GenBank/DDBJ whole genome shotgun (WGS) entry which is preliminary data.</text>
</comment>
<feature type="transmembrane region" description="Helical" evidence="5">
    <location>
        <begin position="31"/>
        <end position="50"/>
    </location>
</feature>
<keyword evidence="3 5" id="KW-1133">Transmembrane helix</keyword>
<keyword evidence="7" id="KW-1185">Reference proteome</keyword>
<feature type="non-terminal residue" evidence="6">
    <location>
        <position position="1"/>
    </location>
</feature>
<accession>A0A6A4MIE5</accession>
<evidence type="ECO:0000313" key="7">
    <source>
        <dbReference type="Proteomes" id="UP000428333"/>
    </source>
</evidence>
<sequence length="143" mass="15561">MSILFQVTLSVILTAAGVVVAALGDFSFDLVGYSMALTSVFFQTMYLVLVEKSGAEDGLSSIEIMFYNSFLSLPFLLFLIIVTGEFPNSLTVLFAKVRFLPPPPTLVTSLGCVGKQELKQLMCIARATNIATANQFLMLEIMS</sequence>
<evidence type="ECO:0000256" key="5">
    <source>
        <dbReference type="SAM" id="Phobius"/>
    </source>
</evidence>
<dbReference type="AlphaFoldDB" id="A0A6A4MIE5"/>
<dbReference type="InterPro" id="IPR050186">
    <property type="entry name" value="TPT_transporter"/>
</dbReference>
<name>A0A6A4MIE5_9ERIC</name>
<comment type="subcellular location">
    <subcellularLocation>
        <location evidence="1">Membrane</location>
        <topology evidence="1">Multi-pass membrane protein</topology>
    </subcellularLocation>
</comment>
<gene>
    <name evidence="6" type="ORF">C3L33_02294</name>
</gene>
<protein>
    <recommendedName>
        <fullName evidence="8">Sugar phosphate transporter domain-containing protein</fullName>
    </recommendedName>
</protein>
<evidence type="ECO:0000313" key="6">
    <source>
        <dbReference type="EMBL" id="KAE9465797.1"/>
    </source>
</evidence>
<evidence type="ECO:0000256" key="4">
    <source>
        <dbReference type="ARBA" id="ARBA00023136"/>
    </source>
</evidence>
<feature type="transmembrane region" description="Helical" evidence="5">
    <location>
        <begin position="62"/>
        <end position="82"/>
    </location>
</feature>